<feature type="domain" description="RlpA-like protein double-psi beta-barrel" evidence="3">
    <location>
        <begin position="44"/>
        <end position="136"/>
    </location>
</feature>
<protein>
    <recommendedName>
        <fullName evidence="3">RlpA-like protein double-psi beta-barrel domain-containing protein</fullName>
    </recommendedName>
</protein>
<dbReference type="Gene3D" id="2.40.40.10">
    <property type="entry name" value="RlpA-like domain"/>
    <property type="match status" value="1"/>
</dbReference>
<evidence type="ECO:0000313" key="4">
    <source>
        <dbReference type="EMBL" id="KAF9335880.1"/>
    </source>
</evidence>
<dbReference type="Pfam" id="PF03330">
    <property type="entry name" value="DPBB_1"/>
    <property type="match status" value="1"/>
</dbReference>
<keyword evidence="1 2" id="KW-0732">Signal</keyword>
<comment type="caution">
    <text evidence="4">The sequence shown here is derived from an EMBL/GenBank/DDBJ whole genome shotgun (WGS) entry which is preliminary data.</text>
</comment>
<feature type="chain" id="PRO_5040135081" description="RlpA-like protein double-psi beta-barrel domain-containing protein" evidence="2">
    <location>
        <begin position="18"/>
        <end position="141"/>
    </location>
</feature>
<dbReference type="SUPFAM" id="SSF50685">
    <property type="entry name" value="Barwin-like endoglucanases"/>
    <property type="match status" value="1"/>
</dbReference>
<evidence type="ECO:0000259" key="3">
    <source>
        <dbReference type="Pfam" id="PF03330"/>
    </source>
</evidence>
<proteinExistence type="predicted"/>
<name>A0A9P5SQF4_9FUNG</name>
<evidence type="ECO:0000313" key="5">
    <source>
        <dbReference type="Proteomes" id="UP000696485"/>
    </source>
</evidence>
<dbReference type="InterPro" id="IPR051477">
    <property type="entry name" value="Expansin_CellWall"/>
</dbReference>
<keyword evidence="5" id="KW-1185">Reference proteome</keyword>
<gene>
    <name evidence="4" type="ORF">BG006_010400</name>
</gene>
<feature type="signal peptide" evidence="2">
    <location>
        <begin position="1"/>
        <end position="17"/>
    </location>
</feature>
<dbReference type="InterPro" id="IPR036908">
    <property type="entry name" value="RlpA-like_sf"/>
</dbReference>
<dbReference type="PANTHER" id="PTHR31836">
    <property type="match status" value="1"/>
</dbReference>
<dbReference type="CDD" id="cd22191">
    <property type="entry name" value="DPBB_RlpA_EXP_N-like"/>
    <property type="match status" value="1"/>
</dbReference>
<sequence length="141" mass="15126">MFKSILLLAVLCALALAAPITTHSSTAVSLSKRRISSSSSGTYKGRGTWFSDTTGSCDIKFDQSDMIVALNQDQMGEINGSGSKCGQKVRVSYGGKSQVLTIVDTCPFKYCNSGDLDLSQAAFKNFADMSVGEIQLEWSFV</sequence>
<evidence type="ECO:0000256" key="2">
    <source>
        <dbReference type="SAM" id="SignalP"/>
    </source>
</evidence>
<accession>A0A9P5SQF4</accession>
<evidence type="ECO:0000256" key="1">
    <source>
        <dbReference type="ARBA" id="ARBA00022729"/>
    </source>
</evidence>
<dbReference type="InterPro" id="IPR009009">
    <property type="entry name" value="RlpA-like_DPBB"/>
</dbReference>
<dbReference type="AlphaFoldDB" id="A0A9P5SQF4"/>
<dbReference type="Proteomes" id="UP000696485">
    <property type="component" value="Unassembled WGS sequence"/>
</dbReference>
<organism evidence="4 5">
    <name type="scientific">Podila minutissima</name>
    <dbReference type="NCBI Taxonomy" id="64525"/>
    <lineage>
        <taxon>Eukaryota</taxon>
        <taxon>Fungi</taxon>
        <taxon>Fungi incertae sedis</taxon>
        <taxon>Mucoromycota</taxon>
        <taxon>Mortierellomycotina</taxon>
        <taxon>Mortierellomycetes</taxon>
        <taxon>Mortierellales</taxon>
        <taxon>Mortierellaceae</taxon>
        <taxon>Podila</taxon>
    </lineage>
</organism>
<dbReference type="PANTHER" id="PTHR31836:SF28">
    <property type="entry name" value="SRCR DOMAIN-CONTAINING PROTEIN-RELATED"/>
    <property type="match status" value="1"/>
</dbReference>
<reference evidence="4" key="1">
    <citation type="journal article" date="2020" name="Fungal Divers.">
        <title>Resolving the Mortierellaceae phylogeny through synthesis of multi-gene phylogenetics and phylogenomics.</title>
        <authorList>
            <person name="Vandepol N."/>
            <person name="Liber J."/>
            <person name="Desiro A."/>
            <person name="Na H."/>
            <person name="Kennedy M."/>
            <person name="Barry K."/>
            <person name="Grigoriev I.V."/>
            <person name="Miller A.N."/>
            <person name="O'Donnell K."/>
            <person name="Stajich J.E."/>
            <person name="Bonito G."/>
        </authorList>
    </citation>
    <scope>NUCLEOTIDE SEQUENCE</scope>
    <source>
        <strain evidence="4">NVP1</strain>
    </source>
</reference>
<dbReference type="EMBL" id="JAAAUY010000082">
    <property type="protein sequence ID" value="KAF9335880.1"/>
    <property type="molecule type" value="Genomic_DNA"/>
</dbReference>